<keyword evidence="2 5" id="KW-0238">DNA-binding</keyword>
<dbReference type="PROSITE" id="PS01124">
    <property type="entry name" value="HTH_ARAC_FAMILY_2"/>
    <property type="match status" value="1"/>
</dbReference>
<reference evidence="6" key="1">
    <citation type="submission" date="2016-10" db="EMBL/GenBank/DDBJ databases">
        <authorList>
            <person name="Varghese N."/>
            <person name="Submissions S."/>
        </authorList>
    </citation>
    <scope>NUCLEOTIDE SEQUENCE [LARGE SCALE GENOMIC DNA]</scope>
    <source>
        <strain evidence="6">Ah-143</strain>
    </source>
</reference>
<dbReference type="SUPFAM" id="SSF46689">
    <property type="entry name" value="Homeodomain-like"/>
    <property type="match status" value="1"/>
</dbReference>
<evidence type="ECO:0000313" key="5">
    <source>
        <dbReference type="EMBL" id="SFT55257.1"/>
    </source>
</evidence>
<evidence type="ECO:0000256" key="2">
    <source>
        <dbReference type="ARBA" id="ARBA00023125"/>
    </source>
</evidence>
<evidence type="ECO:0000256" key="3">
    <source>
        <dbReference type="ARBA" id="ARBA00023163"/>
    </source>
</evidence>
<dbReference type="Pfam" id="PF12833">
    <property type="entry name" value="HTH_18"/>
    <property type="match status" value="1"/>
</dbReference>
<dbReference type="SMART" id="SM00342">
    <property type="entry name" value="HTH_ARAC"/>
    <property type="match status" value="1"/>
</dbReference>
<feature type="domain" description="HTH araC/xylS-type" evidence="4">
    <location>
        <begin position="225"/>
        <end position="326"/>
    </location>
</feature>
<dbReference type="InterPro" id="IPR052158">
    <property type="entry name" value="INH-QAR"/>
</dbReference>
<dbReference type="GO" id="GO:0003700">
    <property type="term" value="F:DNA-binding transcription factor activity"/>
    <property type="evidence" value="ECO:0007669"/>
    <property type="project" value="InterPro"/>
</dbReference>
<dbReference type="InterPro" id="IPR002818">
    <property type="entry name" value="DJ-1/PfpI"/>
</dbReference>
<dbReference type="OrthoDB" id="9803764at2"/>
<dbReference type="Gene3D" id="1.10.10.60">
    <property type="entry name" value="Homeodomain-like"/>
    <property type="match status" value="1"/>
</dbReference>
<dbReference type="AlphaFoldDB" id="A0A1I6YXT3"/>
<sequence>MHIALLALPGSMKSAIAGLSDMFWLANQAISQKPGLNTPADATAPYFMVNVITPDGKPVVDAQGRLIESDGAFSSAEKFDLVIASGMRLDADKFPVDFAAVKAGAAWVKHHYQQGSIVAGVCAGGFVLGEAGVLNGRMCTTTWWLFHTLRERYPAANPIWGKTLAEEGNVITTGGPLSWVDLAIHIVRKKRGNEAARMTADMAVADSQPLSQHIYAPGGFLNSVHPLLIKAENIVRYQNIAISVEQLAEQLNMSSRTLHRKMGELSQETPKNFITRVRIENAAVLLEKPGKTLAQIASECGYSDETAFRRAFINVMGMSPGRYKEWIKQRSGLQQP</sequence>
<evidence type="ECO:0000313" key="6">
    <source>
        <dbReference type="Proteomes" id="UP000199187"/>
    </source>
</evidence>
<dbReference type="CDD" id="cd03138">
    <property type="entry name" value="GATase1_AraC_2"/>
    <property type="match status" value="1"/>
</dbReference>
<dbReference type="SUPFAM" id="SSF52317">
    <property type="entry name" value="Class I glutamine amidotransferase-like"/>
    <property type="match status" value="1"/>
</dbReference>
<evidence type="ECO:0000256" key="1">
    <source>
        <dbReference type="ARBA" id="ARBA00023015"/>
    </source>
</evidence>
<keyword evidence="6" id="KW-1185">Reference proteome</keyword>
<keyword evidence="3" id="KW-0804">Transcription</keyword>
<dbReference type="EMBL" id="FPAU01000001">
    <property type="protein sequence ID" value="SFT55257.1"/>
    <property type="molecule type" value="Genomic_DNA"/>
</dbReference>
<dbReference type="InterPro" id="IPR009057">
    <property type="entry name" value="Homeodomain-like_sf"/>
</dbReference>
<dbReference type="GO" id="GO:0043565">
    <property type="term" value="F:sequence-specific DNA binding"/>
    <property type="evidence" value="ECO:0007669"/>
    <property type="project" value="InterPro"/>
</dbReference>
<dbReference type="PROSITE" id="PS00041">
    <property type="entry name" value="HTH_ARAC_FAMILY_1"/>
    <property type="match status" value="1"/>
</dbReference>
<organism evidence="5 6">
    <name type="scientific">Kosakonia arachidis</name>
    <dbReference type="NCBI Taxonomy" id="551989"/>
    <lineage>
        <taxon>Bacteria</taxon>
        <taxon>Pseudomonadati</taxon>
        <taxon>Pseudomonadota</taxon>
        <taxon>Gammaproteobacteria</taxon>
        <taxon>Enterobacterales</taxon>
        <taxon>Enterobacteriaceae</taxon>
        <taxon>Kosakonia</taxon>
    </lineage>
</organism>
<proteinExistence type="predicted"/>
<dbReference type="InterPro" id="IPR018060">
    <property type="entry name" value="HTH_AraC"/>
</dbReference>
<dbReference type="Pfam" id="PF01965">
    <property type="entry name" value="DJ-1_PfpI"/>
    <property type="match status" value="1"/>
</dbReference>
<dbReference type="Gene3D" id="3.40.50.880">
    <property type="match status" value="1"/>
</dbReference>
<dbReference type="Proteomes" id="UP000199187">
    <property type="component" value="Unassembled WGS sequence"/>
</dbReference>
<dbReference type="RefSeq" id="WP_090119442.1">
    <property type="nucleotide sequence ID" value="NZ_CP045300.1"/>
</dbReference>
<dbReference type="InterPro" id="IPR018062">
    <property type="entry name" value="HTH_AraC-typ_CS"/>
</dbReference>
<dbReference type="InterPro" id="IPR029062">
    <property type="entry name" value="Class_I_gatase-like"/>
</dbReference>
<gene>
    <name evidence="5" type="ORF">SAMN05192562_101820</name>
</gene>
<dbReference type="PANTHER" id="PTHR43130">
    <property type="entry name" value="ARAC-FAMILY TRANSCRIPTIONAL REGULATOR"/>
    <property type="match status" value="1"/>
</dbReference>
<accession>A0A1I6YXT3</accession>
<protein>
    <submittedName>
        <fullName evidence="5">Transcriptional regulator GlxA family, contains an amidase domain and an AraC-type DNA-binding HTH domain</fullName>
    </submittedName>
</protein>
<keyword evidence="1" id="KW-0805">Transcription regulation</keyword>
<name>A0A1I6YXT3_9ENTR</name>
<dbReference type="PANTHER" id="PTHR43130:SF11">
    <property type="entry name" value="TRANSCRIPTIONAL REGULATORY PROTEIN"/>
    <property type="match status" value="1"/>
</dbReference>
<evidence type="ECO:0000259" key="4">
    <source>
        <dbReference type="PROSITE" id="PS01124"/>
    </source>
</evidence>